<accession>A0ABQ9ZTC1</accession>
<reference evidence="1 2" key="1">
    <citation type="journal article" date="2023" name="Nucleic Acids Res.">
        <title>The hologenome of Daphnia magna reveals possible DNA methylation and microbiome-mediated evolution of the host genome.</title>
        <authorList>
            <person name="Chaturvedi A."/>
            <person name="Li X."/>
            <person name="Dhandapani V."/>
            <person name="Marshall H."/>
            <person name="Kissane S."/>
            <person name="Cuenca-Cambronero M."/>
            <person name="Asole G."/>
            <person name="Calvet F."/>
            <person name="Ruiz-Romero M."/>
            <person name="Marangio P."/>
            <person name="Guigo R."/>
            <person name="Rago D."/>
            <person name="Mirbahai L."/>
            <person name="Eastwood N."/>
            <person name="Colbourne J.K."/>
            <person name="Zhou J."/>
            <person name="Mallon E."/>
            <person name="Orsini L."/>
        </authorList>
    </citation>
    <scope>NUCLEOTIDE SEQUENCE [LARGE SCALE GENOMIC DNA]</scope>
    <source>
        <strain evidence="1">LRV0_1</strain>
    </source>
</reference>
<sequence length="73" mass="8181">MNVLGLVSQQTGRDYKCGLLREGCMNDGEVSGDVDRAGEHNWPHIFGQMRNGGSEKENETTTMFAEQMQLFPM</sequence>
<comment type="caution">
    <text evidence="1">The sequence shown here is derived from an EMBL/GenBank/DDBJ whole genome shotgun (WGS) entry which is preliminary data.</text>
</comment>
<evidence type="ECO:0000313" key="1">
    <source>
        <dbReference type="EMBL" id="KAK4016168.1"/>
    </source>
</evidence>
<dbReference type="Proteomes" id="UP001234178">
    <property type="component" value="Unassembled WGS sequence"/>
</dbReference>
<gene>
    <name evidence="1" type="ORF">OUZ56_031125</name>
</gene>
<organism evidence="1 2">
    <name type="scientific">Daphnia magna</name>
    <dbReference type="NCBI Taxonomy" id="35525"/>
    <lineage>
        <taxon>Eukaryota</taxon>
        <taxon>Metazoa</taxon>
        <taxon>Ecdysozoa</taxon>
        <taxon>Arthropoda</taxon>
        <taxon>Crustacea</taxon>
        <taxon>Branchiopoda</taxon>
        <taxon>Diplostraca</taxon>
        <taxon>Cladocera</taxon>
        <taxon>Anomopoda</taxon>
        <taxon>Daphniidae</taxon>
        <taxon>Daphnia</taxon>
    </lineage>
</organism>
<dbReference type="EMBL" id="JAOYFB010000005">
    <property type="protein sequence ID" value="KAK4016168.1"/>
    <property type="molecule type" value="Genomic_DNA"/>
</dbReference>
<name>A0ABQ9ZTC1_9CRUS</name>
<protein>
    <submittedName>
        <fullName evidence="1">Uncharacterized protein</fullName>
    </submittedName>
</protein>
<keyword evidence="2" id="KW-1185">Reference proteome</keyword>
<proteinExistence type="predicted"/>
<evidence type="ECO:0000313" key="2">
    <source>
        <dbReference type="Proteomes" id="UP001234178"/>
    </source>
</evidence>